<dbReference type="Gene3D" id="3.20.20.140">
    <property type="entry name" value="Metal-dependent hydrolases"/>
    <property type="match status" value="1"/>
</dbReference>
<dbReference type="EMBL" id="CP096983">
    <property type="protein sequence ID" value="URZ13168.1"/>
    <property type="molecule type" value="Genomic_DNA"/>
</dbReference>
<accession>A0A1S8LWI9</accession>
<dbReference type="PANTHER" id="PTHR39181">
    <property type="entry name" value="TYROSINE-PROTEIN PHOSPHATASE YWQE"/>
    <property type="match status" value="1"/>
</dbReference>
<evidence type="ECO:0000256" key="2">
    <source>
        <dbReference type="ARBA" id="ARBA00013064"/>
    </source>
</evidence>
<evidence type="ECO:0000313" key="6">
    <source>
        <dbReference type="EMBL" id="URZ13168.1"/>
    </source>
</evidence>
<dbReference type="RefSeq" id="WP_077834997.1">
    <property type="nucleotide sequence ID" value="NZ_CP096983.1"/>
</dbReference>
<evidence type="ECO:0000256" key="5">
    <source>
        <dbReference type="ARBA" id="ARBA00051722"/>
    </source>
</evidence>
<dbReference type="PANTHER" id="PTHR39181:SF1">
    <property type="entry name" value="TYROSINE-PROTEIN PHOSPHATASE YWQE"/>
    <property type="match status" value="1"/>
</dbReference>
<dbReference type="InterPro" id="IPR016195">
    <property type="entry name" value="Pol/histidinol_Pase-like"/>
</dbReference>
<keyword evidence="4" id="KW-0904">Protein phosphatase</keyword>
<dbReference type="GO" id="GO:0004725">
    <property type="term" value="F:protein tyrosine phosphatase activity"/>
    <property type="evidence" value="ECO:0007669"/>
    <property type="project" value="UniProtKB-EC"/>
</dbReference>
<evidence type="ECO:0000256" key="3">
    <source>
        <dbReference type="ARBA" id="ARBA00022801"/>
    </source>
</evidence>
<dbReference type="AlphaFoldDB" id="A0A1S8LWI9"/>
<proteinExistence type="inferred from homology"/>
<dbReference type="STRING" id="84029.CROST_44050"/>
<comment type="catalytic activity">
    <reaction evidence="5">
        <text>O-phospho-L-tyrosyl-[protein] + H2O = L-tyrosyl-[protein] + phosphate</text>
        <dbReference type="Rhea" id="RHEA:10684"/>
        <dbReference type="Rhea" id="RHEA-COMP:10136"/>
        <dbReference type="Rhea" id="RHEA-COMP:20101"/>
        <dbReference type="ChEBI" id="CHEBI:15377"/>
        <dbReference type="ChEBI" id="CHEBI:43474"/>
        <dbReference type="ChEBI" id="CHEBI:46858"/>
        <dbReference type="ChEBI" id="CHEBI:61978"/>
        <dbReference type="EC" id="3.1.3.48"/>
    </reaction>
</comment>
<keyword evidence="3 6" id="KW-0378">Hydrolase</keyword>
<evidence type="ECO:0000256" key="1">
    <source>
        <dbReference type="ARBA" id="ARBA00005750"/>
    </source>
</evidence>
<name>A0A1S8LWI9_9CLOT</name>
<comment type="similarity">
    <text evidence="1">Belongs to the metallo-dependent hydrolases superfamily. CpsB/CapC family.</text>
</comment>
<keyword evidence="7" id="KW-1185">Reference proteome</keyword>
<evidence type="ECO:0000313" key="7">
    <source>
        <dbReference type="Proteomes" id="UP000190951"/>
    </source>
</evidence>
<dbReference type="SUPFAM" id="SSF89550">
    <property type="entry name" value="PHP domain-like"/>
    <property type="match status" value="1"/>
</dbReference>
<reference evidence="6 7" key="1">
    <citation type="submission" date="2022-04" db="EMBL/GenBank/DDBJ databases">
        <title>Genome sequence of C. roseum typestrain.</title>
        <authorList>
            <person name="Poehlein A."/>
            <person name="Schoch T."/>
            <person name="Duerre P."/>
            <person name="Daniel R."/>
        </authorList>
    </citation>
    <scope>NUCLEOTIDE SEQUENCE [LARGE SCALE GENOMIC DNA]</scope>
    <source>
        <strain evidence="6 7">DSM 7320</strain>
    </source>
</reference>
<dbReference type="PIRSF" id="PIRSF016557">
    <property type="entry name" value="Caps_synth_CpsB"/>
    <property type="match status" value="1"/>
</dbReference>
<sequence length="254" mass="28810">MVDIHSHIIPEIDDGSNSLDTTLKMMDIAKKAGLTKMIATSHYFRGRFENSIADISKKSEHLNNIFKEKSVDIEVIAGQEVFIDNHTMEAYKNGIIGCIKDTNYMLVEFDMMSLPENAADILYELQIKGVKPIIAHPERYTYIQKDLYKINDLIDDNIYFQVNAGSVEGVFGKTVQKTALKLIEEGVVSFIASDAHSTGKRCPGYDRALKEISKIDSIFPGKFVKNADLLIENEDIKMIPRKLKRKKGFFSFFK</sequence>
<dbReference type="KEGG" id="crw:CROST_039180"/>
<gene>
    <name evidence="6" type="primary">ywqE_2</name>
    <name evidence="6" type="ORF">CROST_039180</name>
</gene>
<dbReference type="EC" id="3.1.3.48" evidence="2"/>
<protein>
    <recommendedName>
        <fullName evidence="2">protein-tyrosine-phosphatase</fullName>
        <ecNumber evidence="2">3.1.3.48</ecNumber>
    </recommendedName>
</protein>
<dbReference type="Pfam" id="PF19567">
    <property type="entry name" value="CpsB_CapC"/>
    <property type="match status" value="1"/>
</dbReference>
<evidence type="ECO:0000256" key="4">
    <source>
        <dbReference type="ARBA" id="ARBA00022912"/>
    </source>
</evidence>
<dbReference type="GO" id="GO:0030145">
    <property type="term" value="F:manganese ion binding"/>
    <property type="evidence" value="ECO:0007669"/>
    <property type="project" value="InterPro"/>
</dbReference>
<dbReference type="Proteomes" id="UP000190951">
    <property type="component" value="Chromosome"/>
</dbReference>
<dbReference type="InterPro" id="IPR016667">
    <property type="entry name" value="Caps_polysacc_synth_CpsB/CapC"/>
</dbReference>
<organism evidence="6 7">
    <name type="scientific">Clostridium felsineum</name>
    <dbReference type="NCBI Taxonomy" id="36839"/>
    <lineage>
        <taxon>Bacteria</taxon>
        <taxon>Bacillati</taxon>
        <taxon>Bacillota</taxon>
        <taxon>Clostridia</taxon>
        <taxon>Eubacteriales</taxon>
        <taxon>Clostridiaceae</taxon>
        <taxon>Clostridium</taxon>
    </lineage>
</organism>